<organism evidence="3 4">
    <name type="scientific">Campylobacter iguaniorum</name>
    <dbReference type="NCBI Taxonomy" id="1244531"/>
    <lineage>
        <taxon>Bacteria</taxon>
        <taxon>Pseudomonadati</taxon>
        <taxon>Campylobacterota</taxon>
        <taxon>Epsilonproteobacteria</taxon>
        <taxon>Campylobacterales</taxon>
        <taxon>Campylobacteraceae</taxon>
        <taxon>Campylobacter</taxon>
    </lineage>
</organism>
<protein>
    <submittedName>
        <fullName evidence="3">Hypothetical membrane protein</fullName>
    </submittedName>
</protein>
<feature type="transmembrane region" description="Helical" evidence="1">
    <location>
        <begin position="300"/>
        <end position="321"/>
    </location>
</feature>
<feature type="transmembrane region" description="Helical" evidence="1">
    <location>
        <begin position="372"/>
        <end position="393"/>
    </location>
</feature>
<keyword evidence="4" id="KW-1185">Reference proteome</keyword>
<feature type="transmembrane region" description="Helical" evidence="1">
    <location>
        <begin position="176"/>
        <end position="207"/>
    </location>
</feature>
<feature type="chain" id="PRO_5001711606" evidence="2">
    <location>
        <begin position="22"/>
        <end position="399"/>
    </location>
</feature>
<evidence type="ECO:0000313" key="4">
    <source>
        <dbReference type="Proteomes" id="UP000028486"/>
    </source>
</evidence>
<dbReference type="AlphaFoldDB" id="A0A076F8C8"/>
<dbReference type="HOGENOM" id="CLU_690161_0_0_7"/>
<dbReference type="Proteomes" id="UP000028486">
    <property type="component" value="Chromosome"/>
</dbReference>
<keyword evidence="1" id="KW-0472">Membrane</keyword>
<evidence type="ECO:0000256" key="1">
    <source>
        <dbReference type="SAM" id="Phobius"/>
    </source>
</evidence>
<name>A0A076F8C8_9BACT</name>
<feature type="transmembrane region" description="Helical" evidence="1">
    <location>
        <begin position="327"/>
        <end position="344"/>
    </location>
</feature>
<gene>
    <name evidence="3" type="ORF">CIG1485E_0059</name>
</gene>
<proteinExistence type="predicted"/>
<dbReference type="KEGG" id="caj:CIG1485E_0059"/>
<keyword evidence="1" id="KW-1133">Transmembrane helix</keyword>
<feature type="signal peptide" evidence="2">
    <location>
        <begin position="1"/>
        <end position="21"/>
    </location>
</feature>
<evidence type="ECO:0000256" key="2">
    <source>
        <dbReference type="SAM" id="SignalP"/>
    </source>
</evidence>
<feature type="transmembrane region" description="Helical" evidence="1">
    <location>
        <begin position="213"/>
        <end position="233"/>
    </location>
</feature>
<reference evidence="4" key="1">
    <citation type="journal article" date="2014" name="Genome Announc.">
        <title>Complete Genome Sequence of Campylobacter iguaniorum Strain 1485ET, Isolated from a Bearded Dragon (Pogona vitticeps).</title>
        <authorList>
            <person name="Gilbert M.J."/>
            <person name="Miller W.G."/>
            <person name="Yee E."/>
            <person name="Kik M."/>
            <person name="Wagenaar J.A."/>
            <person name="Duim B."/>
        </authorList>
    </citation>
    <scope>NUCLEOTIDE SEQUENCE [LARGE SCALE GENOMIC DNA]</scope>
    <source>
        <strain evidence="4">1485E</strain>
    </source>
</reference>
<evidence type="ECO:0000313" key="3">
    <source>
        <dbReference type="EMBL" id="AII13938.1"/>
    </source>
</evidence>
<keyword evidence="2" id="KW-0732">Signal</keyword>
<keyword evidence="1" id="KW-0812">Transmembrane</keyword>
<dbReference type="EMBL" id="CP009043">
    <property type="protein sequence ID" value="AII13938.1"/>
    <property type="molecule type" value="Genomic_DNA"/>
</dbReference>
<accession>A0A076F8C8</accession>
<feature type="transmembrane region" description="Helical" evidence="1">
    <location>
        <begin position="80"/>
        <end position="99"/>
    </location>
</feature>
<dbReference type="RefSeq" id="WP_144242161.1">
    <property type="nucleotide sequence ID" value="NZ_CP009043.1"/>
</dbReference>
<sequence>MIKNILIVLCTSLMLYLMNFHQTQSSVWVAPYLSAASNFNFSSLTMYIDQSQIDYFSQLTREEQFKFNFEKSENIVQYEYLAIGFYFIAIIATKIFFFLGDLESIQLLQQLIHIGISILILNQFSINRNKLLFLFFYTLNPIILYFVNFPYYYFWQFLPAAIFIYYYLSNKKIGNIIFLMAFVMFIAYIIRPTILFFALFFFIWFAIKENLKKSIVAIIFFLWLINCFQSYSFGPWHTMYIGIGAYNNDFDIKLSDTSGFDYFNSIQDKIINSSLISDDDELKHDYYDVLKDRYLQIIQLNPLLIIKNGVLNIIGSYGFGYKPENTILIYTNILCGLIFMIMLLYCKQYTLFFAIGISSISFTPYYPPISAYMYGSYILIAIGIINIIHYVIIKRGNDA</sequence>
<feature type="transmembrane region" description="Helical" evidence="1">
    <location>
        <begin position="131"/>
        <end position="147"/>
    </location>
</feature>